<dbReference type="PRINTS" id="PR00081">
    <property type="entry name" value="GDHRDH"/>
</dbReference>
<dbReference type="EnsemblMetazoa" id="XM_001605397">
    <property type="protein sequence ID" value="XP_001605447"/>
    <property type="gene ID" value="LOC100121837"/>
</dbReference>
<dbReference type="InterPro" id="IPR002347">
    <property type="entry name" value="SDR_fam"/>
</dbReference>
<evidence type="ECO:0000313" key="5">
    <source>
        <dbReference type="Proteomes" id="UP000002358"/>
    </source>
</evidence>
<dbReference type="PANTHER" id="PTHR43115">
    <property type="entry name" value="DEHYDROGENASE/REDUCTASE SDR FAMILY MEMBER 11"/>
    <property type="match status" value="1"/>
</dbReference>
<dbReference type="SMR" id="A0A7M7GAI7"/>
<dbReference type="KEGG" id="nvi:100121837"/>
<keyword evidence="5" id="KW-1185">Reference proteome</keyword>
<organism evidence="4 5">
    <name type="scientific">Nasonia vitripennis</name>
    <name type="common">Parasitic wasp</name>
    <dbReference type="NCBI Taxonomy" id="7425"/>
    <lineage>
        <taxon>Eukaryota</taxon>
        <taxon>Metazoa</taxon>
        <taxon>Ecdysozoa</taxon>
        <taxon>Arthropoda</taxon>
        <taxon>Hexapoda</taxon>
        <taxon>Insecta</taxon>
        <taxon>Pterygota</taxon>
        <taxon>Neoptera</taxon>
        <taxon>Endopterygota</taxon>
        <taxon>Hymenoptera</taxon>
        <taxon>Apocrita</taxon>
        <taxon>Proctotrupomorpha</taxon>
        <taxon>Chalcidoidea</taxon>
        <taxon>Pteromalidae</taxon>
        <taxon>Pteromalinae</taxon>
        <taxon>Nasonia</taxon>
    </lineage>
</organism>
<dbReference type="SUPFAM" id="SSF51735">
    <property type="entry name" value="NAD(P)-binding Rossmann-fold domains"/>
    <property type="match status" value="1"/>
</dbReference>
<reference evidence="4" key="1">
    <citation type="submission" date="2021-01" db="UniProtKB">
        <authorList>
            <consortium name="EnsemblMetazoa"/>
        </authorList>
    </citation>
    <scope>IDENTIFICATION</scope>
</reference>
<evidence type="ECO:0000256" key="3">
    <source>
        <dbReference type="RuleBase" id="RU000363"/>
    </source>
</evidence>
<comment type="similarity">
    <text evidence="1 3">Belongs to the short-chain dehydrogenases/reductases (SDR) family.</text>
</comment>
<sequence>MERWAGKVAVVTGASVGIGAAIVNKLLDNGLIVVGLARRVEKVKELIDDRPEAKLHAVECDVTNEENVVTAFAWIKENLGSVDVLVNNAGVTKETTLSDGSLADWRNVLDVNVLGLCVCTREAVRSMRECDGESVIIHISSLAGERVPAVPGFNVYPATKRAVNALAQTLRHELAGTKIRVTTISPGLVATELMANYSAFTPEVLTAMPALLPSDVAEAVTFVLSMPSHVSVQDIVLRPLGESW</sequence>
<dbReference type="InterPro" id="IPR036291">
    <property type="entry name" value="NAD(P)-bd_dom_sf"/>
</dbReference>
<accession>A0A7M7GAI7</accession>
<dbReference type="FunFam" id="3.40.50.720:FF:000047">
    <property type="entry name" value="NADP-dependent L-serine/L-allo-threonine dehydrogenase"/>
    <property type="match status" value="1"/>
</dbReference>
<dbReference type="Proteomes" id="UP000002358">
    <property type="component" value="Chromosome 3"/>
</dbReference>
<evidence type="ECO:0000313" key="4">
    <source>
        <dbReference type="EnsemblMetazoa" id="XP_001605447"/>
    </source>
</evidence>
<dbReference type="AlphaFoldDB" id="A0A7M7GAI7"/>
<proteinExistence type="inferred from homology"/>
<dbReference type="PROSITE" id="PS00061">
    <property type="entry name" value="ADH_SHORT"/>
    <property type="match status" value="1"/>
</dbReference>
<dbReference type="PANTHER" id="PTHR43115:SF4">
    <property type="entry name" value="DEHYDROGENASE_REDUCTASE SDR FAMILY MEMBER 11"/>
    <property type="match status" value="1"/>
</dbReference>
<evidence type="ECO:0000256" key="2">
    <source>
        <dbReference type="ARBA" id="ARBA00023002"/>
    </source>
</evidence>
<protein>
    <submittedName>
        <fullName evidence="4">Uncharacterized protein</fullName>
    </submittedName>
</protein>
<dbReference type="PRINTS" id="PR00080">
    <property type="entry name" value="SDRFAMILY"/>
</dbReference>
<dbReference type="InterPro" id="IPR020904">
    <property type="entry name" value="Sc_DH/Rdtase_CS"/>
</dbReference>
<evidence type="ECO:0000256" key="1">
    <source>
        <dbReference type="ARBA" id="ARBA00006484"/>
    </source>
</evidence>
<name>A0A7M7GAI7_NASVI</name>
<dbReference type="OrthoDB" id="1933717at2759"/>
<dbReference type="RefSeq" id="XP_001605447.2">
    <property type="nucleotide sequence ID" value="XM_001605397.6"/>
</dbReference>
<dbReference type="Pfam" id="PF00106">
    <property type="entry name" value="adh_short"/>
    <property type="match status" value="1"/>
</dbReference>
<keyword evidence="2" id="KW-0560">Oxidoreductase</keyword>
<dbReference type="Gene3D" id="3.40.50.720">
    <property type="entry name" value="NAD(P)-binding Rossmann-like Domain"/>
    <property type="match status" value="1"/>
</dbReference>
<dbReference type="GeneID" id="100121837"/>
<dbReference type="GO" id="GO:0016616">
    <property type="term" value="F:oxidoreductase activity, acting on the CH-OH group of donors, NAD or NADP as acceptor"/>
    <property type="evidence" value="ECO:0007669"/>
    <property type="project" value="UniProtKB-ARBA"/>
</dbReference>